<reference evidence="1 2" key="1">
    <citation type="submission" date="2006-01" db="EMBL/GenBank/DDBJ databases">
        <authorList>
            <person name="Brettar I."/>
            <person name="Hofle M."/>
            <person name="Ferriera S."/>
            <person name="Johnson J."/>
            <person name="Kravitz S."/>
            <person name="Halpern A."/>
            <person name="Remington K."/>
            <person name="Beeson K."/>
            <person name="Tran B."/>
            <person name="Rogers Y.-H."/>
            <person name="Friedman R."/>
            <person name="Venter J.C."/>
        </authorList>
    </citation>
    <scope>NUCLEOTIDE SEQUENCE [LARGE SCALE GENOMIC DNA]</scope>
    <source>
        <strain evidence="1 2">OS145</strain>
    </source>
</reference>
<protein>
    <submittedName>
        <fullName evidence="1">Uncharacterized protein</fullName>
    </submittedName>
</protein>
<proteinExistence type="predicted"/>
<name>A0ABP2CPK2_9GAMM</name>
<gene>
    <name evidence="1" type="ORF">OS145_10390</name>
</gene>
<keyword evidence="2" id="KW-1185">Reference proteome</keyword>
<evidence type="ECO:0000313" key="1">
    <source>
        <dbReference type="EMBL" id="EAQ31641.1"/>
    </source>
</evidence>
<accession>A0ABP2CPK2</accession>
<sequence>KSGVVVIKMSCVFLDFDSGIAPYFLDENIKKALLVR</sequence>
<organism evidence="1 2">
    <name type="scientific">Idiomarina baltica OS145</name>
    <dbReference type="NCBI Taxonomy" id="314276"/>
    <lineage>
        <taxon>Bacteria</taxon>
        <taxon>Pseudomonadati</taxon>
        <taxon>Pseudomonadota</taxon>
        <taxon>Gammaproteobacteria</taxon>
        <taxon>Alteromonadales</taxon>
        <taxon>Idiomarinaceae</taxon>
        <taxon>Idiomarina</taxon>
    </lineage>
</organism>
<feature type="non-terminal residue" evidence="1">
    <location>
        <position position="1"/>
    </location>
</feature>
<dbReference type="EMBL" id="AAMX01000013">
    <property type="protein sequence ID" value="EAQ31641.1"/>
    <property type="molecule type" value="Genomic_DNA"/>
</dbReference>
<comment type="caution">
    <text evidence="1">The sequence shown here is derived from an EMBL/GenBank/DDBJ whole genome shotgun (WGS) entry which is preliminary data.</text>
</comment>
<evidence type="ECO:0000313" key="2">
    <source>
        <dbReference type="Proteomes" id="UP000016543"/>
    </source>
</evidence>
<dbReference type="Proteomes" id="UP000016543">
    <property type="component" value="Unassembled WGS sequence"/>
</dbReference>